<accession>A0ACB5TYY0</accession>
<protein>
    <submittedName>
        <fullName evidence="1">Unnamed protein product</fullName>
    </submittedName>
</protein>
<gene>
    <name evidence="1" type="ORF">Cboi01_000478000</name>
</gene>
<reference evidence="1" key="1">
    <citation type="submission" date="2023-04" db="EMBL/GenBank/DDBJ databases">
        <title>Candida boidinii NBRC 1967.</title>
        <authorList>
            <person name="Ichikawa N."/>
            <person name="Sato H."/>
            <person name="Tonouchi N."/>
        </authorList>
    </citation>
    <scope>NUCLEOTIDE SEQUENCE</scope>
    <source>
        <strain evidence="1">NBRC 1967</strain>
    </source>
</reference>
<sequence>MFKLNFQLKSLQLQNEKLHSYIGFLLQKNKSTDDLSIFKDKKLDYEYSDAINIENAKQQLKTVIRSASAYPIRPLNNSNQKKKNQKHGQRSNNANNKNRRIVSESYKENQNQNQNGNNANEFDELNTAEMIRASSSPNERNNFNDIEKANLNNKRVLKFNDVNNFNNGARFEFNDDEDNDDEYLINKDYGATAAGARNFLNTHSDEDNEGGEFYNNQDEDNEDTDNHVYFFKRRNMDDEDEGAIMEASATDLNYFDDYDDQEEEEEEEDDEVNDLSFRLKTDRNNSRLGDIDYVEIGDSDYDEEDDYDYDYEEDGDDDGSHTPTDNSYQDVNHSMDVSYKFDMQKILSEKKRKRSKIFQHVPRRHLTRLTAFGSPSRNNNIHILGNDLAREGSPSLNGNNDNVFTSRNILNGHKKSMDRLVTKKRSYASYPNIMDRQLLIDSIKQQEEICRNLLKSLRMIWVPNVEYQNVQILNSSLLPGPSFSSSEAHGLSSSNVYDSKISNSSIVGNNNKNNTDHHKHKNKNDIFRIVLPAEIQTINNRNMLIKQAQRNEMLRNRKLQKLKEEDEDEEDEDEEDDDSGDEVE</sequence>
<dbReference type="Proteomes" id="UP001165101">
    <property type="component" value="Unassembled WGS sequence"/>
</dbReference>
<proteinExistence type="predicted"/>
<name>A0ACB5TYY0_CANBO</name>
<evidence type="ECO:0000313" key="2">
    <source>
        <dbReference type="Proteomes" id="UP001165101"/>
    </source>
</evidence>
<organism evidence="1 2">
    <name type="scientific">Candida boidinii</name>
    <name type="common">Yeast</name>
    <dbReference type="NCBI Taxonomy" id="5477"/>
    <lineage>
        <taxon>Eukaryota</taxon>
        <taxon>Fungi</taxon>
        <taxon>Dikarya</taxon>
        <taxon>Ascomycota</taxon>
        <taxon>Saccharomycotina</taxon>
        <taxon>Pichiomycetes</taxon>
        <taxon>Pichiales</taxon>
        <taxon>Pichiaceae</taxon>
        <taxon>Ogataea</taxon>
        <taxon>Ogataea/Candida clade</taxon>
    </lineage>
</organism>
<keyword evidence="2" id="KW-1185">Reference proteome</keyword>
<evidence type="ECO:0000313" key="1">
    <source>
        <dbReference type="EMBL" id="GME97950.1"/>
    </source>
</evidence>
<comment type="caution">
    <text evidence="1">The sequence shown here is derived from an EMBL/GenBank/DDBJ whole genome shotgun (WGS) entry which is preliminary data.</text>
</comment>
<dbReference type="EMBL" id="BSXV01003266">
    <property type="protein sequence ID" value="GME97950.1"/>
    <property type="molecule type" value="Genomic_DNA"/>
</dbReference>